<sequence>MPSNVLISQHPMLDSRYYTDMIHSWSAHHTPYLSWFKRSGEHVKCPTALVANLSCFTFQDRFLAVRRKSTVIRSVSIPALNRGMRGYRTHPRKGGGDLRWVTWTSPSGVDSGRYRSVH</sequence>
<reference evidence="1 2" key="1">
    <citation type="submission" date="2014-04" db="EMBL/GenBank/DDBJ databases">
        <authorList>
            <consortium name="DOE Joint Genome Institute"/>
            <person name="Kuo A."/>
            <person name="Kohler A."/>
            <person name="Nagy L.G."/>
            <person name="Floudas D."/>
            <person name="Copeland A."/>
            <person name="Barry K.W."/>
            <person name="Cichocki N."/>
            <person name="Veneault-Fourrey C."/>
            <person name="LaButti K."/>
            <person name="Lindquist E.A."/>
            <person name="Lipzen A."/>
            <person name="Lundell T."/>
            <person name="Morin E."/>
            <person name="Murat C."/>
            <person name="Sun H."/>
            <person name="Tunlid A."/>
            <person name="Henrissat B."/>
            <person name="Grigoriev I.V."/>
            <person name="Hibbett D.S."/>
            <person name="Martin F."/>
            <person name="Nordberg H.P."/>
            <person name="Cantor M.N."/>
            <person name="Hua S.X."/>
        </authorList>
    </citation>
    <scope>NUCLEOTIDE SEQUENCE [LARGE SCALE GENOMIC DNA]</scope>
    <source>
        <strain evidence="1 2">Foug A</strain>
    </source>
</reference>
<dbReference type="EMBL" id="KN822092">
    <property type="protein sequence ID" value="KIM58000.1"/>
    <property type="molecule type" value="Genomic_DNA"/>
</dbReference>
<dbReference type="AlphaFoldDB" id="A0A0C3DB88"/>
<reference evidence="2" key="2">
    <citation type="submission" date="2015-01" db="EMBL/GenBank/DDBJ databases">
        <title>Evolutionary Origins and Diversification of the Mycorrhizal Mutualists.</title>
        <authorList>
            <consortium name="DOE Joint Genome Institute"/>
            <consortium name="Mycorrhizal Genomics Consortium"/>
            <person name="Kohler A."/>
            <person name="Kuo A."/>
            <person name="Nagy L.G."/>
            <person name="Floudas D."/>
            <person name="Copeland A."/>
            <person name="Barry K.W."/>
            <person name="Cichocki N."/>
            <person name="Veneault-Fourrey C."/>
            <person name="LaButti K."/>
            <person name="Lindquist E.A."/>
            <person name="Lipzen A."/>
            <person name="Lundell T."/>
            <person name="Morin E."/>
            <person name="Murat C."/>
            <person name="Riley R."/>
            <person name="Ohm R."/>
            <person name="Sun H."/>
            <person name="Tunlid A."/>
            <person name="Henrissat B."/>
            <person name="Grigoriev I.V."/>
            <person name="Hibbett D.S."/>
            <person name="Martin F."/>
        </authorList>
    </citation>
    <scope>NUCLEOTIDE SEQUENCE [LARGE SCALE GENOMIC DNA]</scope>
    <source>
        <strain evidence="2">Foug A</strain>
    </source>
</reference>
<name>A0A0C3DB88_9AGAM</name>
<dbReference type="HOGENOM" id="CLU_2074533_0_0_1"/>
<proteinExistence type="predicted"/>
<gene>
    <name evidence="1" type="ORF">SCLCIDRAFT_1102732</name>
</gene>
<protein>
    <submittedName>
        <fullName evidence="1">Uncharacterized protein</fullName>
    </submittedName>
</protein>
<keyword evidence="2" id="KW-1185">Reference proteome</keyword>
<dbReference type="Proteomes" id="UP000053989">
    <property type="component" value="Unassembled WGS sequence"/>
</dbReference>
<evidence type="ECO:0000313" key="2">
    <source>
        <dbReference type="Proteomes" id="UP000053989"/>
    </source>
</evidence>
<evidence type="ECO:0000313" key="1">
    <source>
        <dbReference type="EMBL" id="KIM58000.1"/>
    </source>
</evidence>
<dbReference type="InParanoid" id="A0A0C3DB88"/>
<organism evidence="1 2">
    <name type="scientific">Scleroderma citrinum Foug A</name>
    <dbReference type="NCBI Taxonomy" id="1036808"/>
    <lineage>
        <taxon>Eukaryota</taxon>
        <taxon>Fungi</taxon>
        <taxon>Dikarya</taxon>
        <taxon>Basidiomycota</taxon>
        <taxon>Agaricomycotina</taxon>
        <taxon>Agaricomycetes</taxon>
        <taxon>Agaricomycetidae</taxon>
        <taxon>Boletales</taxon>
        <taxon>Sclerodermatineae</taxon>
        <taxon>Sclerodermataceae</taxon>
        <taxon>Scleroderma</taxon>
    </lineage>
</organism>
<accession>A0A0C3DB88</accession>